<name>A0A6A6QED5_9PEZI</name>
<accession>A0A6A6QED5</accession>
<feature type="compositionally biased region" description="Pro residues" evidence="1">
    <location>
        <begin position="1"/>
        <end position="10"/>
    </location>
</feature>
<dbReference type="AlphaFoldDB" id="A0A6A6QED5"/>
<gene>
    <name evidence="2" type="ORF">BU16DRAFT_585612</name>
</gene>
<dbReference type="OrthoDB" id="4188844at2759"/>
<feature type="region of interest" description="Disordered" evidence="1">
    <location>
        <begin position="1"/>
        <end position="90"/>
    </location>
</feature>
<evidence type="ECO:0000313" key="3">
    <source>
        <dbReference type="Proteomes" id="UP000799750"/>
    </source>
</evidence>
<evidence type="ECO:0000313" key="2">
    <source>
        <dbReference type="EMBL" id="KAF2490380.1"/>
    </source>
</evidence>
<protein>
    <submittedName>
        <fullName evidence="2">Uncharacterized protein</fullName>
    </submittedName>
</protein>
<dbReference type="Proteomes" id="UP000799750">
    <property type="component" value="Unassembled WGS sequence"/>
</dbReference>
<feature type="compositionally biased region" description="Low complexity" evidence="1">
    <location>
        <begin position="71"/>
        <end position="81"/>
    </location>
</feature>
<dbReference type="EMBL" id="MU004197">
    <property type="protein sequence ID" value="KAF2490380.1"/>
    <property type="molecule type" value="Genomic_DNA"/>
</dbReference>
<proteinExistence type="predicted"/>
<reference evidence="2" key="1">
    <citation type="journal article" date="2020" name="Stud. Mycol.">
        <title>101 Dothideomycetes genomes: a test case for predicting lifestyles and emergence of pathogens.</title>
        <authorList>
            <person name="Haridas S."/>
            <person name="Albert R."/>
            <person name="Binder M."/>
            <person name="Bloem J."/>
            <person name="Labutti K."/>
            <person name="Salamov A."/>
            <person name="Andreopoulos B."/>
            <person name="Baker S."/>
            <person name="Barry K."/>
            <person name="Bills G."/>
            <person name="Bluhm B."/>
            <person name="Cannon C."/>
            <person name="Castanera R."/>
            <person name="Culley D."/>
            <person name="Daum C."/>
            <person name="Ezra D."/>
            <person name="Gonzalez J."/>
            <person name="Henrissat B."/>
            <person name="Kuo A."/>
            <person name="Liang C."/>
            <person name="Lipzen A."/>
            <person name="Lutzoni F."/>
            <person name="Magnuson J."/>
            <person name="Mondo S."/>
            <person name="Nolan M."/>
            <person name="Ohm R."/>
            <person name="Pangilinan J."/>
            <person name="Park H.-J."/>
            <person name="Ramirez L."/>
            <person name="Alfaro M."/>
            <person name="Sun H."/>
            <person name="Tritt A."/>
            <person name="Yoshinaga Y."/>
            <person name="Zwiers L.-H."/>
            <person name="Turgeon B."/>
            <person name="Goodwin S."/>
            <person name="Spatafora J."/>
            <person name="Crous P."/>
            <person name="Grigoriev I."/>
        </authorList>
    </citation>
    <scope>NUCLEOTIDE SEQUENCE</scope>
    <source>
        <strain evidence="2">CBS 269.34</strain>
    </source>
</reference>
<evidence type="ECO:0000256" key="1">
    <source>
        <dbReference type="SAM" id="MobiDB-lite"/>
    </source>
</evidence>
<organism evidence="2 3">
    <name type="scientific">Lophium mytilinum</name>
    <dbReference type="NCBI Taxonomy" id="390894"/>
    <lineage>
        <taxon>Eukaryota</taxon>
        <taxon>Fungi</taxon>
        <taxon>Dikarya</taxon>
        <taxon>Ascomycota</taxon>
        <taxon>Pezizomycotina</taxon>
        <taxon>Dothideomycetes</taxon>
        <taxon>Pleosporomycetidae</taxon>
        <taxon>Mytilinidiales</taxon>
        <taxon>Mytilinidiaceae</taxon>
        <taxon>Lophium</taxon>
    </lineage>
</organism>
<sequence length="173" mass="19783">MPRSPPPKNTPTPTNTQRLQIPIRSRPSPHSSSPLPPYPYAEYDDMTTRHPPRTTTASGVRRNLFHHRRPTTSSTSTSATTLQVAPDDTNLEMVARDEHGNYRLEQPAMTPLPRNDLQEEREAENRLIETYRKHQQHIEPHELKATLQASLQAKVASLEDDRWMFEAEDTVAT</sequence>
<feature type="compositionally biased region" description="Low complexity" evidence="1">
    <location>
        <begin position="11"/>
        <end position="33"/>
    </location>
</feature>
<keyword evidence="3" id="KW-1185">Reference proteome</keyword>